<evidence type="ECO:0000256" key="1">
    <source>
        <dbReference type="SAM" id="MobiDB-lite"/>
    </source>
</evidence>
<proteinExistence type="predicted"/>
<feature type="region of interest" description="Disordered" evidence="1">
    <location>
        <begin position="39"/>
        <end position="70"/>
    </location>
</feature>
<comment type="caution">
    <text evidence="2">The sequence shown here is derived from an EMBL/GenBank/DDBJ whole genome shotgun (WGS) entry which is preliminary data.</text>
</comment>
<dbReference type="AlphaFoldDB" id="A0A8X6SH22"/>
<dbReference type="EMBL" id="BMAU01021323">
    <property type="protein sequence ID" value="GFY13682.1"/>
    <property type="molecule type" value="Genomic_DNA"/>
</dbReference>
<protein>
    <submittedName>
        <fullName evidence="2">Uncharacterized protein</fullName>
    </submittedName>
</protein>
<evidence type="ECO:0000313" key="3">
    <source>
        <dbReference type="Proteomes" id="UP000887159"/>
    </source>
</evidence>
<gene>
    <name evidence="2" type="ORF">TNCV_4960521</name>
</gene>
<evidence type="ECO:0000313" key="2">
    <source>
        <dbReference type="EMBL" id="GFY13682.1"/>
    </source>
</evidence>
<accession>A0A8X6SH22</accession>
<reference evidence="2" key="1">
    <citation type="submission" date="2020-08" db="EMBL/GenBank/DDBJ databases">
        <title>Multicomponent nature underlies the extraordinary mechanical properties of spider dragline silk.</title>
        <authorList>
            <person name="Kono N."/>
            <person name="Nakamura H."/>
            <person name="Mori M."/>
            <person name="Yoshida Y."/>
            <person name="Ohtoshi R."/>
            <person name="Malay A.D."/>
            <person name="Moran D.A.P."/>
            <person name="Tomita M."/>
            <person name="Numata K."/>
            <person name="Arakawa K."/>
        </authorList>
    </citation>
    <scope>NUCLEOTIDE SEQUENCE</scope>
</reference>
<name>A0A8X6SH22_TRICX</name>
<sequence>MDGKENNSLFTPGLSNSVEKDTRGTVKCYLRNGLAQWARPGIEPGTSRTLSENHTPRPPSLVKSDPSTQKRCQEECNYNFSMDGKENNSLFTPGLSNSVEKDTRGTVKCYLRNGLAQWARPGIEPGTSRTLSENHTPRPPTSLSFFVLILLLYLDEVKRDFRARPGFEPGPLAPKARIIPLDHRAVSYQSDPSI</sequence>
<organism evidence="2 3">
    <name type="scientific">Trichonephila clavipes</name>
    <name type="common">Golden silk orbweaver</name>
    <name type="synonym">Nephila clavipes</name>
    <dbReference type="NCBI Taxonomy" id="2585209"/>
    <lineage>
        <taxon>Eukaryota</taxon>
        <taxon>Metazoa</taxon>
        <taxon>Ecdysozoa</taxon>
        <taxon>Arthropoda</taxon>
        <taxon>Chelicerata</taxon>
        <taxon>Arachnida</taxon>
        <taxon>Araneae</taxon>
        <taxon>Araneomorphae</taxon>
        <taxon>Entelegynae</taxon>
        <taxon>Araneoidea</taxon>
        <taxon>Nephilidae</taxon>
        <taxon>Trichonephila</taxon>
    </lineage>
</organism>
<keyword evidence="3" id="KW-1185">Reference proteome</keyword>
<dbReference type="Proteomes" id="UP000887159">
    <property type="component" value="Unassembled WGS sequence"/>
</dbReference>